<dbReference type="EMBL" id="CP056775">
    <property type="protein sequence ID" value="QRR01734.1"/>
    <property type="molecule type" value="Genomic_DNA"/>
</dbReference>
<evidence type="ECO:0000256" key="1">
    <source>
        <dbReference type="SAM" id="Phobius"/>
    </source>
</evidence>
<evidence type="ECO:0000313" key="4">
    <source>
        <dbReference type="Proteomes" id="UP000612680"/>
    </source>
</evidence>
<sequence length="147" mass="16716">MFRKSRTYFAKWAALSQLERKFFLRAAVVLVLVKCGLTVLPFSTFRNIFHYLSQGPKLPDLPSADINAAVWAVDTAANLLPLKLLCLPRALALKYILRHAQALTLEIGVEINPNKSFEAHAWVERNGTILIGDWSDSVCYQRIWVWS</sequence>
<dbReference type="RefSeq" id="WP_204655672.1">
    <property type="nucleotide sequence ID" value="NZ_CP056775.1"/>
</dbReference>
<dbReference type="Pfam" id="PF13471">
    <property type="entry name" value="Transglut_core3"/>
    <property type="match status" value="1"/>
</dbReference>
<reference evidence="3 4" key="1">
    <citation type="submission" date="2020-06" db="EMBL/GenBank/DDBJ databases">
        <title>Dyadobacter sandarakinus sp. nov., isolated from the soil of the Arctic Yellow River Station.</title>
        <authorList>
            <person name="Zhang Y."/>
            <person name="Peng F."/>
        </authorList>
    </citation>
    <scope>NUCLEOTIDE SEQUENCE [LARGE SCALE GENOMIC DNA]</scope>
    <source>
        <strain evidence="3 4">Q3-56</strain>
    </source>
</reference>
<dbReference type="InterPro" id="IPR053521">
    <property type="entry name" value="McjB-like"/>
</dbReference>
<protein>
    <submittedName>
        <fullName evidence="3">Lasso peptide biosynthesis B2 protein</fullName>
    </submittedName>
</protein>
<name>A0ABX7I6K4_9BACT</name>
<keyword evidence="1" id="KW-0812">Transmembrane</keyword>
<evidence type="ECO:0000259" key="2">
    <source>
        <dbReference type="Pfam" id="PF13471"/>
    </source>
</evidence>
<proteinExistence type="predicted"/>
<dbReference type="InterPro" id="IPR032708">
    <property type="entry name" value="McjB_C"/>
</dbReference>
<keyword evidence="1" id="KW-0472">Membrane</keyword>
<dbReference type="Proteomes" id="UP000612680">
    <property type="component" value="Chromosome"/>
</dbReference>
<feature type="domain" description="Microcin J25-processing protein McjB C-terminal" evidence="2">
    <location>
        <begin position="30"/>
        <end position="144"/>
    </location>
</feature>
<keyword evidence="1" id="KW-1133">Transmembrane helix</keyword>
<organism evidence="3 4">
    <name type="scientific">Dyadobacter sandarakinus</name>
    <dbReference type="NCBI Taxonomy" id="2747268"/>
    <lineage>
        <taxon>Bacteria</taxon>
        <taxon>Pseudomonadati</taxon>
        <taxon>Bacteroidota</taxon>
        <taxon>Cytophagia</taxon>
        <taxon>Cytophagales</taxon>
        <taxon>Spirosomataceae</taxon>
        <taxon>Dyadobacter</taxon>
    </lineage>
</organism>
<accession>A0ABX7I6K4</accession>
<keyword evidence="4" id="KW-1185">Reference proteome</keyword>
<dbReference type="NCBIfam" id="NF033537">
    <property type="entry name" value="lasso_biosyn_B2"/>
    <property type="match status" value="1"/>
</dbReference>
<feature type="transmembrane region" description="Helical" evidence="1">
    <location>
        <begin position="22"/>
        <end position="42"/>
    </location>
</feature>
<gene>
    <name evidence="3" type="ORF">HWI92_12845</name>
</gene>
<evidence type="ECO:0000313" key="3">
    <source>
        <dbReference type="EMBL" id="QRR01734.1"/>
    </source>
</evidence>